<sequence>MDEPKRSKRLFVASIVVLLLLSVTVTFAGYGPIVPLVDSDGDGEFDWSDNCRDSANSEQRDTDGDGVGDQCDDDSVIVPDLPDSDGDGVPDSDDSCPSDNPDDTDGDSVCDSA</sequence>
<dbReference type="EMBL" id="UINC01090226">
    <property type="protein sequence ID" value="SVC41980.1"/>
    <property type="molecule type" value="Genomic_DNA"/>
</dbReference>
<evidence type="ECO:0000256" key="2">
    <source>
        <dbReference type="ARBA" id="ARBA00022837"/>
    </source>
</evidence>
<dbReference type="Pfam" id="PF02412">
    <property type="entry name" value="TSP_3"/>
    <property type="match status" value="1"/>
</dbReference>
<protein>
    <recommendedName>
        <fullName evidence="5">Cartilage oligomeric matrix protein</fullName>
    </recommendedName>
</protein>
<feature type="compositionally biased region" description="Acidic residues" evidence="3">
    <location>
        <begin position="82"/>
        <end position="113"/>
    </location>
</feature>
<dbReference type="Gene3D" id="4.10.1080.10">
    <property type="entry name" value="TSP type-3 repeat"/>
    <property type="match status" value="1"/>
</dbReference>
<evidence type="ECO:0000256" key="1">
    <source>
        <dbReference type="ARBA" id="ARBA00022729"/>
    </source>
</evidence>
<feature type="non-terminal residue" evidence="4">
    <location>
        <position position="113"/>
    </location>
</feature>
<accession>A0A382LZH0</accession>
<dbReference type="GO" id="GO:0005509">
    <property type="term" value="F:calcium ion binding"/>
    <property type="evidence" value="ECO:0007669"/>
    <property type="project" value="InterPro"/>
</dbReference>
<evidence type="ECO:0000256" key="3">
    <source>
        <dbReference type="SAM" id="MobiDB-lite"/>
    </source>
</evidence>
<reference evidence="4" key="1">
    <citation type="submission" date="2018-05" db="EMBL/GenBank/DDBJ databases">
        <authorList>
            <person name="Lanie J.A."/>
            <person name="Ng W.-L."/>
            <person name="Kazmierczak K.M."/>
            <person name="Andrzejewski T.M."/>
            <person name="Davidsen T.M."/>
            <person name="Wayne K.J."/>
            <person name="Tettelin H."/>
            <person name="Glass J.I."/>
            <person name="Rusch D."/>
            <person name="Podicherti R."/>
            <person name="Tsui H.-C.T."/>
            <person name="Winkler M.E."/>
        </authorList>
    </citation>
    <scope>NUCLEOTIDE SEQUENCE</scope>
</reference>
<evidence type="ECO:0008006" key="5">
    <source>
        <dbReference type="Google" id="ProtNLM"/>
    </source>
</evidence>
<feature type="region of interest" description="Disordered" evidence="3">
    <location>
        <begin position="38"/>
        <end position="113"/>
    </location>
</feature>
<dbReference type="PANTHER" id="PTHR10199">
    <property type="entry name" value="THROMBOSPONDIN"/>
    <property type="match status" value="1"/>
</dbReference>
<dbReference type="SUPFAM" id="SSF103647">
    <property type="entry name" value="TSP type-3 repeat"/>
    <property type="match status" value="1"/>
</dbReference>
<feature type="compositionally biased region" description="Acidic residues" evidence="3">
    <location>
        <begin position="64"/>
        <end position="75"/>
    </location>
</feature>
<proteinExistence type="predicted"/>
<organism evidence="4">
    <name type="scientific">marine metagenome</name>
    <dbReference type="NCBI Taxonomy" id="408172"/>
    <lineage>
        <taxon>unclassified sequences</taxon>
        <taxon>metagenomes</taxon>
        <taxon>ecological metagenomes</taxon>
    </lineage>
</organism>
<name>A0A382LZH0_9ZZZZ</name>
<dbReference type="InterPro" id="IPR003367">
    <property type="entry name" value="Thrombospondin_3-like_rpt"/>
</dbReference>
<gene>
    <name evidence="4" type="ORF">METZ01_LOCUS294834</name>
</gene>
<dbReference type="GO" id="GO:0007155">
    <property type="term" value="P:cell adhesion"/>
    <property type="evidence" value="ECO:0007669"/>
    <property type="project" value="InterPro"/>
</dbReference>
<keyword evidence="1" id="KW-0732">Signal</keyword>
<keyword evidence="2" id="KW-0106">Calcium</keyword>
<dbReference type="AlphaFoldDB" id="A0A382LZH0"/>
<dbReference type="InterPro" id="IPR028974">
    <property type="entry name" value="TSP_type-3_rpt"/>
</dbReference>
<evidence type="ECO:0000313" key="4">
    <source>
        <dbReference type="EMBL" id="SVC41980.1"/>
    </source>
</evidence>